<evidence type="ECO:0000256" key="1">
    <source>
        <dbReference type="SAM" id="MobiDB-lite"/>
    </source>
</evidence>
<protein>
    <submittedName>
        <fullName evidence="2">Zinc finger, CCHC-type</fullName>
    </submittedName>
</protein>
<feature type="compositionally biased region" description="Basic and acidic residues" evidence="1">
    <location>
        <begin position="169"/>
        <end position="186"/>
    </location>
</feature>
<accession>A0A699JCN3</accession>
<organism evidence="2">
    <name type="scientific">Tanacetum cinerariifolium</name>
    <name type="common">Dalmatian daisy</name>
    <name type="synonym">Chrysanthemum cinerariifolium</name>
    <dbReference type="NCBI Taxonomy" id="118510"/>
    <lineage>
        <taxon>Eukaryota</taxon>
        <taxon>Viridiplantae</taxon>
        <taxon>Streptophyta</taxon>
        <taxon>Embryophyta</taxon>
        <taxon>Tracheophyta</taxon>
        <taxon>Spermatophyta</taxon>
        <taxon>Magnoliopsida</taxon>
        <taxon>eudicotyledons</taxon>
        <taxon>Gunneridae</taxon>
        <taxon>Pentapetalae</taxon>
        <taxon>asterids</taxon>
        <taxon>campanulids</taxon>
        <taxon>Asterales</taxon>
        <taxon>Asteraceae</taxon>
        <taxon>Asteroideae</taxon>
        <taxon>Anthemideae</taxon>
        <taxon>Anthemidinae</taxon>
        <taxon>Tanacetum</taxon>
    </lineage>
</organism>
<evidence type="ECO:0000313" key="2">
    <source>
        <dbReference type="EMBL" id="GFA27658.1"/>
    </source>
</evidence>
<dbReference type="AlphaFoldDB" id="A0A699JCN3"/>
<feature type="non-terminal residue" evidence="2">
    <location>
        <position position="1"/>
    </location>
</feature>
<proteinExistence type="predicted"/>
<gene>
    <name evidence="2" type="ORF">Tci_599630</name>
</gene>
<sequence length="186" mass="20938">IVLSIEDKLNYLEQPIPLSLVAPAEQELLQTTRDFHSCKQEEGQSVNSYVLKMKGFIDNLERLGHPVTLGLGVSLILIDLRKEYDGFMQNNNMHNIGKTVNELHAMLKLHEQTLPKNNAYALHAIRAGKVQKVNKHKKPQPQMAVRGQNHGKGKNKLAYAPKPKIPPPLKREDPVKDSICHECGET</sequence>
<name>A0A699JCN3_TANCI</name>
<feature type="region of interest" description="Disordered" evidence="1">
    <location>
        <begin position="132"/>
        <end position="186"/>
    </location>
</feature>
<reference evidence="2" key="1">
    <citation type="journal article" date="2019" name="Sci. Rep.">
        <title>Draft genome of Tanacetum cinerariifolium, the natural source of mosquito coil.</title>
        <authorList>
            <person name="Yamashiro T."/>
            <person name="Shiraishi A."/>
            <person name="Satake H."/>
            <person name="Nakayama K."/>
        </authorList>
    </citation>
    <scope>NUCLEOTIDE SEQUENCE</scope>
</reference>
<comment type="caution">
    <text evidence="2">The sequence shown here is derived from an EMBL/GenBank/DDBJ whole genome shotgun (WGS) entry which is preliminary data.</text>
</comment>
<dbReference type="EMBL" id="BKCJ010396800">
    <property type="protein sequence ID" value="GFA27658.1"/>
    <property type="molecule type" value="Genomic_DNA"/>
</dbReference>